<proteinExistence type="predicted"/>
<organism evidence="2">
    <name type="scientific">Anopheles triannulatus</name>
    <dbReference type="NCBI Taxonomy" id="58253"/>
    <lineage>
        <taxon>Eukaryota</taxon>
        <taxon>Metazoa</taxon>
        <taxon>Ecdysozoa</taxon>
        <taxon>Arthropoda</taxon>
        <taxon>Hexapoda</taxon>
        <taxon>Insecta</taxon>
        <taxon>Pterygota</taxon>
        <taxon>Neoptera</taxon>
        <taxon>Endopterygota</taxon>
        <taxon>Diptera</taxon>
        <taxon>Nematocera</taxon>
        <taxon>Culicoidea</taxon>
        <taxon>Culicidae</taxon>
        <taxon>Anophelinae</taxon>
        <taxon>Anopheles</taxon>
    </lineage>
</organism>
<keyword evidence="1" id="KW-0732">Signal</keyword>
<name>A0A2M4B2U2_9DIPT</name>
<feature type="signal peptide" evidence="1">
    <location>
        <begin position="1"/>
        <end position="20"/>
    </location>
</feature>
<accession>A0A2M4B2U2</accession>
<protein>
    <submittedName>
        <fullName evidence="2">Putative secreted protein</fullName>
    </submittedName>
</protein>
<reference evidence="2" key="1">
    <citation type="submission" date="2018-01" db="EMBL/GenBank/DDBJ databases">
        <title>An insight into the sialome of Amazonian anophelines.</title>
        <authorList>
            <person name="Ribeiro J.M."/>
            <person name="Scarpassa V."/>
            <person name="Calvo E."/>
        </authorList>
    </citation>
    <scope>NUCLEOTIDE SEQUENCE</scope>
    <source>
        <tissue evidence="2">Salivary glands</tissue>
    </source>
</reference>
<sequence>MMFRRTSWCLLPCWKGGTTAWQVIPDPDLDHTKEIPIPSRQCSYSCFNVTSTTAHSDLVDHLKPRALAGLYTAGTHRVRGHWNVGEWSSFLPLERVYPGIFRPLGHTALQSVVGSAAGIHADYQSNGVIGRQASWAQTHTLRKLSKECGP</sequence>
<evidence type="ECO:0000313" key="2">
    <source>
        <dbReference type="EMBL" id="MBW47354.1"/>
    </source>
</evidence>
<dbReference type="EMBL" id="GGFK01014033">
    <property type="protein sequence ID" value="MBW47354.1"/>
    <property type="molecule type" value="Transcribed_RNA"/>
</dbReference>
<evidence type="ECO:0000256" key="1">
    <source>
        <dbReference type="SAM" id="SignalP"/>
    </source>
</evidence>
<dbReference type="AlphaFoldDB" id="A0A2M4B2U2"/>
<feature type="chain" id="PRO_5014636780" evidence="1">
    <location>
        <begin position="21"/>
        <end position="150"/>
    </location>
</feature>